<feature type="domain" description="Aminopeptidase P N-terminal" evidence="16">
    <location>
        <begin position="19"/>
        <end position="157"/>
    </location>
</feature>
<dbReference type="InterPro" id="IPR029149">
    <property type="entry name" value="Creatin/AminoP/Spt16_N"/>
</dbReference>
<dbReference type="SMART" id="SM01011">
    <property type="entry name" value="AMP_N"/>
    <property type="match status" value="1"/>
</dbReference>
<sequence length="521" mass="58604">MSTSTSIPFFSMGLSTFQVQKEMFSENRNKLLQNLRKELPNHDCMVYLEGGKATTRYDSDHEPLFRQESYFHYLFGVKEPDFCGAINIKTGESYLFCQKLPQDYATIMGHIATCEEIKNEYLVDHVKYTSDAEQELVSFCKGGGQILLMRGVNSDSGTEYKPPLFESKEIVCDEKILFPILAECRVQKSQKELNLIRYCTEITSLGHVWTMQKMKPGMMEYQGESLFRHFIYFNYGSRHVGYTSICGCGPNAAILHYGHSGEPNARQLQDGETALFDMGAEYFCYGSDITCSFPVSSSRKFTEKQKIVYEGVLNAQRTVIQMLKPGVSYRDCHKAAEGEILKALVKLDIVRPGSKTIDELVEMRLGAVFMPHGLGHFIGIDTHDVGGYLPSNPERSSGPGLRSLRTARQMKTNMTLTVEPGCYFIDHLIDKAIEDDSPLREYLNADELNSFRGFGGTRLEDVVAITENGCENFTICPRTVNEVEHVMAGGKWPPTKDEDPTLRRVRLTSGGSCSMPVSTPM</sequence>
<keyword evidence="6" id="KW-0224">Dipeptidase</keyword>
<evidence type="ECO:0000256" key="13">
    <source>
        <dbReference type="ARBA" id="ARBA00044284"/>
    </source>
</evidence>
<dbReference type="InterPro" id="IPR052433">
    <property type="entry name" value="X-Pro_dipept-like"/>
</dbReference>
<evidence type="ECO:0000256" key="15">
    <source>
        <dbReference type="ARBA" id="ARBA00048994"/>
    </source>
</evidence>
<gene>
    <name evidence="17" type="ORF">CTEN210_15726</name>
</gene>
<comment type="caution">
    <text evidence="17">The sequence shown here is derived from an EMBL/GenBank/DDBJ whole genome shotgun (WGS) entry which is preliminary data.</text>
</comment>
<dbReference type="EC" id="3.4.13.9" evidence="10"/>
<accession>A0AAD3D9G7</accession>
<keyword evidence="3" id="KW-0645">Protease</keyword>
<protein>
    <recommendedName>
        <fullName evidence="11">Xaa-Pro dipeptidase</fullName>
        <ecNumber evidence="10">3.4.13.9</ecNumber>
    </recommendedName>
    <alternativeName>
        <fullName evidence="14">Imidodipeptidase</fullName>
    </alternativeName>
    <alternativeName>
        <fullName evidence="12">Peptidase D</fullName>
    </alternativeName>
    <alternativeName>
        <fullName evidence="13">Proline dipeptidase</fullName>
    </alternativeName>
</protein>
<evidence type="ECO:0000256" key="3">
    <source>
        <dbReference type="ARBA" id="ARBA00022670"/>
    </source>
</evidence>
<evidence type="ECO:0000256" key="6">
    <source>
        <dbReference type="ARBA" id="ARBA00022997"/>
    </source>
</evidence>
<dbReference type="PANTHER" id="PTHR48480:SF2">
    <property type="entry name" value="PEPTIDASE D"/>
    <property type="match status" value="1"/>
</dbReference>
<keyword evidence="7" id="KW-0482">Metalloprotease</keyword>
<proteinExistence type="inferred from homology"/>
<comment type="catalytic activity">
    <reaction evidence="15">
        <text>Xaa-L-Pro dipeptide + H2O = an L-alpha-amino acid + L-proline</text>
        <dbReference type="Rhea" id="RHEA:76407"/>
        <dbReference type="ChEBI" id="CHEBI:15377"/>
        <dbReference type="ChEBI" id="CHEBI:59869"/>
        <dbReference type="ChEBI" id="CHEBI:60039"/>
        <dbReference type="ChEBI" id="CHEBI:195196"/>
        <dbReference type="EC" id="3.4.13.9"/>
    </reaction>
</comment>
<dbReference type="Gene3D" id="3.40.350.10">
    <property type="entry name" value="Creatinase/prolidase N-terminal domain"/>
    <property type="match status" value="1"/>
</dbReference>
<dbReference type="InterPro" id="IPR000994">
    <property type="entry name" value="Pept_M24"/>
</dbReference>
<evidence type="ECO:0000256" key="10">
    <source>
        <dbReference type="ARBA" id="ARBA00044051"/>
    </source>
</evidence>
<dbReference type="InterPro" id="IPR007865">
    <property type="entry name" value="Aminopep_P_N"/>
</dbReference>
<evidence type="ECO:0000256" key="5">
    <source>
        <dbReference type="ARBA" id="ARBA00022801"/>
    </source>
</evidence>
<dbReference type="SUPFAM" id="SSF53092">
    <property type="entry name" value="Creatinase/prolidase N-terminal domain"/>
    <property type="match status" value="1"/>
</dbReference>
<evidence type="ECO:0000256" key="4">
    <source>
        <dbReference type="ARBA" id="ARBA00022723"/>
    </source>
</evidence>
<evidence type="ECO:0000256" key="1">
    <source>
        <dbReference type="ARBA" id="ARBA00001936"/>
    </source>
</evidence>
<dbReference type="EMBL" id="BLLK01000062">
    <property type="protein sequence ID" value="GFH59250.1"/>
    <property type="molecule type" value="Genomic_DNA"/>
</dbReference>
<evidence type="ECO:0000313" key="18">
    <source>
        <dbReference type="Proteomes" id="UP001054902"/>
    </source>
</evidence>
<dbReference type="SUPFAM" id="SSF55920">
    <property type="entry name" value="Creatinase/aminopeptidase"/>
    <property type="match status" value="1"/>
</dbReference>
<name>A0AAD3D9G7_9STRA</name>
<dbReference type="AlphaFoldDB" id="A0AAD3D9G7"/>
<evidence type="ECO:0000256" key="14">
    <source>
        <dbReference type="ARBA" id="ARBA00044351"/>
    </source>
</evidence>
<reference evidence="17 18" key="1">
    <citation type="journal article" date="2021" name="Sci. Rep.">
        <title>The genome of the diatom Chaetoceros tenuissimus carries an ancient integrated fragment of an extant virus.</title>
        <authorList>
            <person name="Hongo Y."/>
            <person name="Kimura K."/>
            <person name="Takaki Y."/>
            <person name="Yoshida Y."/>
            <person name="Baba S."/>
            <person name="Kobayashi G."/>
            <person name="Nagasaki K."/>
            <person name="Hano T."/>
            <person name="Tomaru Y."/>
        </authorList>
    </citation>
    <scope>NUCLEOTIDE SEQUENCE [LARGE SCALE GENOMIC DNA]</scope>
    <source>
        <strain evidence="17 18">NIES-3715</strain>
    </source>
</reference>
<evidence type="ECO:0000313" key="17">
    <source>
        <dbReference type="EMBL" id="GFH59250.1"/>
    </source>
</evidence>
<keyword evidence="5" id="KW-0378">Hydrolase</keyword>
<evidence type="ECO:0000259" key="16">
    <source>
        <dbReference type="SMART" id="SM01011"/>
    </source>
</evidence>
<organism evidence="17 18">
    <name type="scientific">Chaetoceros tenuissimus</name>
    <dbReference type="NCBI Taxonomy" id="426638"/>
    <lineage>
        <taxon>Eukaryota</taxon>
        <taxon>Sar</taxon>
        <taxon>Stramenopiles</taxon>
        <taxon>Ochrophyta</taxon>
        <taxon>Bacillariophyta</taxon>
        <taxon>Coscinodiscophyceae</taxon>
        <taxon>Chaetocerotophycidae</taxon>
        <taxon>Chaetocerotales</taxon>
        <taxon>Chaetocerotaceae</taxon>
        <taxon>Chaetoceros</taxon>
    </lineage>
</organism>
<comment type="cofactor">
    <cofactor evidence="1">
        <name>Mn(2+)</name>
        <dbReference type="ChEBI" id="CHEBI:29035"/>
    </cofactor>
</comment>
<dbReference type="Pfam" id="PF05195">
    <property type="entry name" value="AMP_N"/>
    <property type="match status" value="1"/>
</dbReference>
<dbReference type="GO" id="GO:0030145">
    <property type="term" value="F:manganese ion binding"/>
    <property type="evidence" value="ECO:0007669"/>
    <property type="project" value="InterPro"/>
</dbReference>
<dbReference type="GO" id="GO:0006508">
    <property type="term" value="P:proteolysis"/>
    <property type="evidence" value="ECO:0007669"/>
    <property type="project" value="UniProtKB-KW"/>
</dbReference>
<keyword evidence="18" id="KW-1185">Reference proteome</keyword>
<dbReference type="GO" id="GO:0070006">
    <property type="term" value="F:metalloaminopeptidase activity"/>
    <property type="evidence" value="ECO:0007669"/>
    <property type="project" value="InterPro"/>
</dbReference>
<keyword evidence="8" id="KW-0464">Manganese</keyword>
<dbReference type="CDD" id="cd01087">
    <property type="entry name" value="Prolidase"/>
    <property type="match status" value="1"/>
</dbReference>
<dbReference type="Pfam" id="PF00557">
    <property type="entry name" value="Peptidase_M24"/>
    <property type="match status" value="1"/>
</dbReference>
<evidence type="ECO:0000256" key="9">
    <source>
        <dbReference type="ARBA" id="ARBA00043990"/>
    </source>
</evidence>
<comment type="similarity">
    <text evidence="9">Belongs to the peptidase M24B family. Eukaryotic-type prolidase subfamily.</text>
</comment>
<evidence type="ECO:0000256" key="7">
    <source>
        <dbReference type="ARBA" id="ARBA00023049"/>
    </source>
</evidence>
<evidence type="ECO:0000256" key="11">
    <source>
        <dbReference type="ARBA" id="ARBA00044141"/>
    </source>
</evidence>
<dbReference type="Proteomes" id="UP001054902">
    <property type="component" value="Unassembled WGS sequence"/>
</dbReference>
<evidence type="ECO:0000256" key="12">
    <source>
        <dbReference type="ARBA" id="ARBA00044252"/>
    </source>
</evidence>
<dbReference type="InterPro" id="IPR036005">
    <property type="entry name" value="Creatinase/aminopeptidase-like"/>
</dbReference>
<keyword evidence="4" id="KW-0479">Metal-binding</keyword>
<dbReference type="Gene3D" id="3.90.230.10">
    <property type="entry name" value="Creatinase/methionine aminopeptidase superfamily"/>
    <property type="match status" value="1"/>
</dbReference>
<evidence type="ECO:0000256" key="8">
    <source>
        <dbReference type="ARBA" id="ARBA00023211"/>
    </source>
</evidence>
<dbReference type="GO" id="GO:0102009">
    <property type="term" value="F:proline dipeptidase activity"/>
    <property type="evidence" value="ECO:0007669"/>
    <property type="project" value="UniProtKB-EC"/>
</dbReference>
<evidence type="ECO:0000256" key="2">
    <source>
        <dbReference type="ARBA" id="ARBA00011738"/>
    </source>
</evidence>
<comment type="subunit">
    <text evidence="2">Homodimer.</text>
</comment>
<dbReference type="PANTHER" id="PTHR48480">
    <property type="match status" value="1"/>
</dbReference>